<dbReference type="InterPro" id="IPR052163">
    <property type="entry name" value="DGC-Regulatory_Protein"/>
</dbReference>
<dbReference type="InterPro" id="IPR035965">
    <property type="entry name" value="PAS-like_dom_sf"/>
</dbReference>
<dbReference type="STRING" id="702114.A1355_02245"/>
<dbReference type="SUPFAM" id="SSF55785">
    <property type="entry name" value="PYP-like sensor domain (PAS domain)"/>
    <property type="match status" value="4"/>
</dbReference>
<evidence type="ECO:0000256" key="1">
    <source>
        <dbReference type="ARBA" id="ARBA00001946"/>
    </source>
</evidence>
<comment type="cofactor">
    <cofactor evidence="1">
        <name>Mg(2+)</name>
        <dbReference type="ChEBI" id="CHEBI:18420"/>
    </cofactor>
</comment>
<feature type="domain" description="GGDEF" evidence="5">
    <location>
        <begin position="608"/>
        <end position="742"/>
    </location>
</feature>
<dbReference type="InterPro" id="IPR000700">
    <property type="entry name" value="PAS-assoc_C"/>
</dbReference>
<dbReference type="PANTHER" id="PTHR46663">
    <property type="entry name" value="DIGUANYLATE CYCLASE DGCT-RELATED"/>
    <property type="match status" value="1"/>
</dbReference>
<evidence type="ECO:0000259" key="3">
    <source>
        <dbReference type="PROSITE" id="PS50112"/>
    </source>
</evidence>
<name>A0A177NWZ1_9GAMM</name>
<evidence type="ECO:0000313" key="7">
    <source>
        <dbReference type="Proteomes" id="UP000077628"/>
    </source>
</evidence>
<feature type="domain" description="PAC" evidence="4">
    <location>
        <begin position="405"/>
        <end position="455"/>
    </location>
</feature>
<dbReference type="Pfam" id="PF13188">
    <property type="entry name" value="PAS_8"/>
    <property type="match status" value="1"/>
</dbReference>
<dbReference type="Gene3D" id="3.30.450.20">
    <property type="entry name" value="PAS domain"/>
    <property type="match status" value="4"/>
</dbReference>
<keyword evidence="2" id="KW-1133">Transmembrane helix</keyword>
<dbReference type="InterPro" id="IPR013656">
    <property type="entry name" value="PAS_4"/>
</dbReference>
<organism evidence="6 7">
    <name type="scientific">Methylomonas koyamae</name>
    <dbReference type="NCBI Taxonomy" id="702114"/>
    <lineage>
        <taxon>Bacteria</taxon>
        <taxon>Pseudomonadati</taxon>
        <taxon>Pseudomonadota</taxon>
        <taxon>Gammaproteobacteria</taxon>
        <taxon>Methylococcales</taxon>
        <taxon>Methylococcaceae</taxon>
        <taxon>Methylomonas</taxon>
    </lineage>
</organism>
<evidence type="ECO:0000256" key="2">
    <source>
        <dbReference type="SAM" id="Phobius"/>
    </source>
</evidence>
<dbReference type="InterPro" id="IPR029787">
    <property type="entry name" value="Nucleotide_cyclase"/>
</dbReference>
<dbReference type="InterPro" id="IPR000160">
    <property type="entry name" value="GGDEF_dom"/>
</dbReference>
<protein>
    <recommendedName>
        <fullName evidence="8">Diguanylate cyclase</fullName>
    </recommendedName>
</protein>
<dbReference type="FunFam" id="3.30.70.270:FF:000001">
    <property type="entry name" value="Diguanylate cyclase domain protein"/>
    <property type="match status" value="1"/>
</dbReference>
<dbReference type="CDD" id="cd01949">
    <property type="entry name" value="GGDEF"/>
    <property type="match status" value="1"/>
</dbReference>
<dbReference type="SMART" id="SM00086">
    <property type="entry name" value="PAC"/>
    <property type="match status" value="3"/>
</dbReference>
<dbReference type="RefSeq" id="WP_064026434.1">
    <property type="nucleotide sequence ID" value="NZ_LUUK01000078.1"/>
</dbReference>
<dbReference type="Pfam" id="PF13426">
    <property type="entry name" value="PAS_9"/>
    <property type="match status" value="2"/>
</dbReference>
<dbReference type="PROSITE" id="PS50113">
    <property type="entry name" value="PAC"/>
    <property type="match status" value="3"/>
</dbReference>
<comment type="caution">
    <text evidence="6">The sequence shown here is derived from an EMBL/GenBank/DDBJ whole genome shotgun (WGS) entry which is preliminary data.</text>
</comment>
<dbReference type="SMART" id="SM00091">
    <property type="entry name" value="PAS"/>
    <property type="match status" value="3"/>
</dbReference>
<feature type="domain" description="PAC" evidence="4">
    <location>
        <begin position="524"/>
        <end position="576"/>
    </location>
</feature>
<dbReference type="PANTHER" id="PTHR46663:SF3">
    <property type="entry name" value="SLL0267 PROTEIN"/>
    <property type="match status" value="1"/>
</dbReference>
<dbReference type="NCBIfam" id="TIGR00229">
    <property type="entry name" value="sensory_box"/>
    <property type="match status" value="2"/>
</dbReference>
<dbReference type="InterPro" id="IPR000014">
    <property type="entry name" value="PAS"/>
</dbReference>
<accession>A0A177NWZ1</accession>
<dbReference type="Proteomes" id="UP000077628">
    <property type="component" value="Unassembled WGS sequence"/>
</dbReference>
<dbReference type="PROSITE" id="PS50887">
    <property type="entry name" value="GGDEF"/>
    <property type="match status" value="1"/>
</dbReference>
<reference evidence="7" key="1">
    <citation type="submission" date="2016-03" db="EMBL/GenBank/DDBJ databases">
        <authorList>
            <person name="Heylen K."/>
            <person name="De Vos P."/>
            <person name="Vekeman B."/>
        </authorList>
    </citation>
    <scope>NUCLEOTIDE SEQUENCE [LARGE SCALE GENOMIC DNA]</scope>
    <source>
        <strain evidence="7">R-45383</strain>
    </source>
</reference>
<keyword evidence="7" id="KW-1185">Reference proteome</keyword>
<dbReference type="OrthoDB" id="9812260at2"/>
<dbReference type="CDD" id="cd00130">
    <property type="entry name" value="PAS"/>
    <property type="match status" value="3"/>
</dbReference>
<feature type="domain" description="PAS" evidence="3">
    <location>
        <begin position="80"/>
        <end position="122"/>
    </location>
</feature>
<feature type="domain" description="PAS" evidence="3">
    <location>
        <begin position="449"/>
        <end position="504"/>
    </location>
</feature>
<evidence type="ECO:0000259" key="5">
    <source>
        <dbReference type="PROSITE" id="PS50887"/>
    </source>
</evidence>
<keyword evidence="2" id="KW-0812">Transmembrane</keyword>
<dbReference type="Pfam" id="PF08448">
    <property type="entry name" value="PAS_4"/>
    <property type="match status" value="1"/>
</dbReference>
<dbReference type="Pfam" id="PF00990">
    <property type="entry name" value="GGDEF"/>
    <property type="match status" value="1"/>
</dbReference>
<dbReference type="PROSITE" id="PS50112">
    <property type="entry name" value="PAS"/>
    <property type="match status" value="3"/>
</dbReference>
<feature type="domain" description="PAS" evidence="3">
    <location>
        <begin position="338"/>
        <end position="377"/>
    </location>
</feature>
<evidence type="ECO:0008006" key="8">
    <source>
        <dbReference type="Google" id="ProtNLM"/>
    </source>
</evidence>
<proteinExistence type="predicted"/>
<evidence type="ECO:0000259" key="4">
    <source>
        <dbReference type="PROSITE" id="PS50113"/>
    </source>
</evidence>
<keyword evidence="2" id="KW-0472">Membrane</keyword>
<dbReference type="AlphaFoldDB" id="A0A177NWZ1"/>
<sequence>MNFAPIPALQHSRKWQVWLLAVVLALLLTETIVAAMSWLLRGVITWDYLLTGLVASLIVASLVSGITVLLLEKMASLDRNILQLNTIIDALPIPIALFDADRRILRLNPAFSNAFGYLAADLPDVETWRRKAYPDSDYRYWVTDEWQRRLNCEPPRFEPLELKVFCKNGITKNVVVTVTPLGPLCDHLHLVVLYDVSERVEAMNALAESRNLLQLVIETIPLRVFWKDRASRYLGCNALFAEDSGAPDVATVIGKVDTQLAWYRQAELYRRDDRWVIESGQAKLAYEEPQITSDHGECVLRTSKAPLRNRRGETIGVLGVYDDITEFKQIESELWFTRAMVDKSKTAFYWLDENGRITYINDYACETLGYSRAELLGMFPWQFNLDLSEADWPMLWQRLQAEEIVVLESRHRRKDGTLVPVEVTGHYIRYGDRSLMFAFAQNISERKQAETQLRIAATAFESQEGMAITDADAVILKINLSFSEMTGYTPADAVGRNLNLLHSDIHDGRFYDEVWSGLRRNGVWQGELWNRHKNGTVFPVWQTMTAVRGADGAITHFVAAMTDISERKAIEDHVHHLAHHDPLTDLPNRILLSDRLRQALAQARREQTRLALIYLDLDQFKPVNDSYGHDIGDLLLQDVACRLRACVRRESDTVSRLGGDEFVVLLPQIDGERDVVAISEKILEALNRPFSLEQYAVNISTSLGIAIYPNHGADVKTLMKHADQAMYQAKCAGKGCYRFYGDSAATPAGDG</sequence>
<dbReference type="NCBIfam" id="TIGR00254">
    <property type="entry name" value="GGDEF"/>
    <property type="match status" value="1"/>
</dbReference>
<feature type="domain" description="PAC" evidence="4">
    <location>
        <begin position="285"/>
        <end position="336"/>
    </location>
</feature>
<dbReference type="GO" id="GO:0003824">
    <property type="term" value="F:catalytic activity"/>
    <property type="evidence" value="ECO:0007669"/>
    <property type="project" value="UniProtKB-ARBA"/>
</dbReference>
<evidence type="ECO:0000313" key="6">
    <source>
        <dbReference type="EMBL" id="OAI22451.1"/>
    </source>
</evidence>
<feature type="transmembrane region" description="Helical" evidence="2">
    <location>
        <begin position="46"/>
        <end position="71"/>
    </location>
</feature>
<gene>
    <name evidence="6" type="ORF">A1355_02245</name>
</gene>
<dbReference type="EMBL" id="LUUK01000078">
    <property type="protein sequence ID" value="OAI22451.1"/>
    <property type="molecule type" value="Genomic_DNA"/>
</dbReference>
<dbReference type="SMART" id="SM00267">
    <property type="entry name" value="GGDEF"/>
    <property type="match status" value="1"/>
</dbReference>
<dbReference type="InterPro" id="IPR001610">
    <property type="entry name" value="PAC"/>
</dbReference>
<feature type="transmembrane region" description="Helical" evidence="2">
    <location>
        <begin position="17"/>
        <end position="40"/>
    </location>
</feature>
<dbReference type="SUPFAM" id="SSF55073">
    <property type="entry name" value="Nucleotide cyclase"/>
    <property type="match status" value="1"/>
</dbReference>
<dbReference type="InterPro" id="IPR043128">
    <property type="entry name" value="Rev_trsase/Diguanyl_cyclase"/>
</dbReference>
<dbReference type="Gene3D" id="3.30.70.270">
    <property type="match status" value="1"/>
</dbReference>